<evidence type="ECO:0000313" key="4">
    <source>
        <dbReference type="Proteomes" id="UP000025229"/>
    </source>
</evidence>
<dbReference type="CDD" id="cd07725">
    <property type="entry name" value="TTHA1429-like_MBL-fold"/>
    <property type="match status" value="1"/>
</dbReference>
<proteinExistence type="predicted"/>
<name>A0A023X412_RUBRA</name>
<accession>A0A023X412</accession>
<dbReference type="AlphaFoldDB" id="A0A023X412"/>
<dbReference type="InterPro" id="IPR036388">
    <property type="entry name" value="WH-like_DNA-bd_sf"/>
</dbReference>
<dbReference type="KEGG" id="rrd:RradSPS_1658"/>
<dbReference type="HOGENOM" id="CLU_048478_0_2_11"/>
<dbReference type="SMART" id="SM00849">
    <property type="entry name" value="Lactamase_B"/>
    <property type="match status" value="1"/>
</dbReference>
<protein>
    <submittedName>
        <fullName evidence="3">MBL fold metallo-hydrolase</fullName>
    </submittedName>
    <submittedName>
        <fullName evidence="2">Metallo-beta-lactamase superfamily</fullName>
    </submittedName>
</protein>
<dbReference type="SUPFAM" id="SSF56281">
    <property type="entry name" value="Metallo-hydrolase/oxidoreductase"/>
    <property type="match status" value="1"/>
</dbReference>
<reference evidence="3" key="2">
    <citation type="submission" date="2023-11" db="EMBL/GenBank/DDBJ databases">
        <title>MicrobeMod: A computational toolkit for identifying prokaryotic methylation and restriction-modification with nanopore sequencing.</title>
        <authorList>
            <person name="Crits-Christoph A."/>
            <person name="Kang S.C."/>
            <person name="Lee H."/>
            <person name="Ostrov N."/>
        </authorList>
    </citation>
    <scope>NUCLEOTIDE SEQUENCE</scope>
    <source>
        <strain evidence="3">ATCC 51242</strain>
    </source>
</reference>
<dbReference type="Pfam" id="PF00753">
    <property type="entry name" value="Lactamase_B"/>
    <property type="match status" value="1"/>
</dbReference>
<dbReference type="InterPro" id="IPR050662">
    <property type="entry name" value="Sec-metab_biosynth-thioest"/>
</dbReference>
<gene>
    <name evidence="2" type="ORF">RradSPS_1658</name>
    <name evidence="3" type="ORF">SIL72_09945</name>
</gene>
<evidence type="ECO:0000313" key="2">
    <source>
        <dbReference type="EMBL" id="AHY46941.1"/>
    </source>
</evidence>
<dbReference type="PANTHER" id="PTHR23131:SF4">
    <property type="entry name" value="METALLO-BETA-LACTAMASE SUPERFAMILY POTEIN"/>
    <property type="match status" value="1"/>
</dbReference>
<dbReference type="PATRIC" id="fig|42256.3.peg.1678"/>
<dbReference type="PANTHER" id="PTHR23131">
    <property type="entry name" value="ENDORIBONUCLEASE LACTB2"/>
    <property type="match status" value="1"/>
</dbReference>
<dbReference type="STRING" id="42256.RradSPS_1658"/>
<dbReference type="InterPro" id="IPR001279">
    <property type="entry name" value="Metallo-B-lactamas"/>
</dbReference>
<dbReference type="Gene3D" id="3.60.15.10">
    <property type="entry name" value="Ribonuclease Z/Hydroxyacylglutathione hydrolase-like"/>
    <property type="match status" value="1"/>
</dbReference>
<evidence type="ECO:0000313" key="3">
    <source>
        <dbReference type="EMBL" id="MDX5894346.1"/>
    </source>
</evidence>
<dbReference type="EMBL" id="CP007514">
    <property type="protein sequence ID" value="AHY46941.1"/>
    <property type="molecule type" value="Genomic_DNA"/>
</dbReference>
<dbReference type="EMBL" id="JAWXXX010000001">
    <property type="protein sequence ID" value="MDX5894346.1"/>
    <property type="molecule type" value="Genomic_DNA"/>
</dbReference>
<keyword evidence="4" id="KW-1185">Reference proteome</keyword>
<dbReference type="RefSeq" id="WP_084263843.1">
    <property type="nucleotide sequence ID" value="NZ_CP007514.1"/>
</dbReference>
<dbReference type="InterPro" id="IPR036866">
    <property type="entry name" value="RibonucZ/Hydroxyglut_hydro"/>
</dbReference>
<sequence>MAVAPSELGTQPVGEAAPVAEGIYQLKVPVPFPLVFVASYLIEGEGGWTVVDPGYDYPEAREVWELGARSLGLDLDSGVEKVVVTHLHPDHIGLARWLGERAGCPVFMGGEEILSARRLWDPTADTDRFFKFMLRHGMDEATARPNVLKRNSQTRLPDDITPLSPGEKLELGDGSYRMIHTPGHTDHHLVFHDERRRVLLGGDHLLLRITPNIGVWPDTAPSPLARYLDSLNSLRDLEADLVLPGHGPLFHDLGGRIEELLLHHEHRLDATLAAYGGREATPYAVSCRVFSPDLTDYQLRFALAETLAHVELLEERGLLERTGEDPVRHRPLSA</sequence>
<dbReference type="eggNOG" id="COG0491">
    <property type="taxonomic scope" value="Bacteria"/>
</dbReference>
<dbReference type="Proteomes" id="UP001281130">
    <property type="component" value="Unassembled WGS sequence"/>
</dbReference>
<reference evidence="2 4" key="1">
    <citation type="submission" date="2014-03" db="EMBL/GenBank/DDBJ databases">
        <title>Complete genome sequence of the Radio-Resistant Rubrobacter radiotolerans RSPS-4.</title>
        <authorList>
            <person name="Egas C.C."/>
            <person name="Barroso C.C."/>
            <person name="Froufe H.J.C."/>
            <person name="Pacheco J.J."/>
            <person name="Albuquerque L.L."/>
            <person name="da Costa M.M.S."/>
        </authorList>
    </citation>
    <scope>NUCLEOTIDE SEQUENCE [LARGE SCALE GENOMIC DNA]</scope>
    <source>
        <strain evidence="2 4">RSPS-4</strain>
    </source>
</reference>
<organism evidence="2 4">
    <name type="scientific">Rubrobacter radiotolerans</name>
    <name type="common">Arthrobacter radiotolerans</name>
    <dbReference type="NCBI Taxonomy" id="42256"/>
    <lineage>
        <taxon>Bacteria</taxon>
        <taxon>Bacillati</taxon>
        <taxon>Actinomycetota</taxon>
        <taxon>Rubrobacteria</taxon>
        <taxon>Rubrobacterales</taxon>
        <taxon>Rubrobacteraceae</taxon>
        <taxon>Rubrobacter</taxon>
    </lineage>
</organism>
<dbReference type="OrthoDB" id="5177904at2"/>
<evidence type="ECO:0000259" key="1">
    <source>
        <dbReference type="SMART" id="SM00849"/>
    </source>
</evidence>
<dbReference type="Gene3D" id="1.10.10.10">
    <property type="entry name" value="Winged helix-like DNA-binding domain superfamily/Winged helix DNA-binding domain"/>
    <property type="match status" value="1"/>
</dbReference>
<feature type="domain" description="Metallo-beta-lactamase" evidence="1">
    <location>
        <begin position="36"/>
        <end position="246"/>
    </location>
</feature>
<dbReference type="Proteomes" id="UP000025229">
    <property type="component" value="Chromosome"/>
</dbReference>